<dbReference type="InterPro" id="IPR025255">
    <property type="entry name" value="DUF4202"/>
</dbReference>
<dbReference type="Pfam" id="PF13875">
    <property type="entry name" value="DUF4202"/>
    <property type="match status" value="1"/>
</dbReference>
<dbReference type="AlphaFoldDB" id="A0A286AFP1"/>
<name>A0A286AFP1_9PROT</name>
<evidence type="ECO:0000313" key="1">
    <source>
        <dbReference type="EMBL" id="SOD20715.1"/>
    </source>
</evidence>
<dbReference type="PANTHER" id="PTHR41729:SF1">
    <property type="entry name" value="GLUTAMYL-TRNA SYNTHETASE"/>
    <property type="match status" value="1"/>
</dbReference>
<accession>A0A286AFP1</accession>
<sequence length="200" mass="23117">MTRQCFDKAKALIDAANCEDPNREISEGKDWPKELLYSRRMSDMLERYAPDADDAIKLAVSAQHIQRWKSPRSDYPMDRKGYHQWRAELNKFHADTVADLLAKAGYENTYIARVTQAVGKKSLKTNQDTQLLEDVAGLVFWEHYLLDFAGEHPEYDEQKWLVIIRRIWNKMSAQAHQFVLAGHIRLPDSLAALIKQAVSE</sequence>
<evidence type="ECO:0000313" key="2">
    <source>
        <dbReference type="Proteomes" id="UP000219335"/>
    </source>
</evidence>
<protein>
    <recommendedName>
        <fullName evidence="3">DUF4202 domain-containing protein</fullName>
    </recommendedName>
</protein>
<evidence type="ECO:0008006" key="3">
    <source>
        <dbReference type="Google" id="ProtNLM"/>
    </source>
</evidence>
<dbReference type="Proteomes" id="UP000219335">
    <property type="component" value="Unassembled WGS sequence"/>
</dbReference>
<organism evidence="1 2">
    <name type="scientific">Nitrosomonas ureae</name>
    <dbReference type="NCBI Taxonomy" id="44577"/>
    <lineage>
        <taxon>Bacteria</taxon>
        <taxon>Pseudomonadati</taxon>
        <taxon>Pseudomonadota</taxon>
        <taxon>Betaproteobacteria</taxon>
        <taxon>Nitrosomonadales</taxon>
        <taxon>Nitrosomonadaceae</taxon>
        <taxon>Nitrosomonas</taxon>
    </lineage>
</organism>
<gene>
    <name evidence="1" type="ORF">SAMN06297164_2767</name>
</gene>
<dbReference type="RefSeq" id="WP_097106439.1">
    <property type="nucleotide sequence ID" value="NZ_OCMU01000002.1"/>
</dbReference>
<proteinExistence type="predicted"/>
<dbReference type="PANTHER" id="PTHR41729">
    <property type="entry name" value="GLUTAMYL-TRNA SYNTHETASE"/>
    <property type="match status" value="1"/>
</dbReference>
<reference evidence="1 2" key="1">
    <citation type="submission" date="2017-09" db="EMBL/GenBank/DDBJ databases">
        <authorList>
            <person name="Ehlers B."/>
            <person name="Leendertz F.H."/>
        </authorList>
    </citation>
    <scope>NUCLEOTIDE SEQUENCE [LARGE SCALE GENOMIC DNA]</scope>
    <source>
        <strain evidence="1 2">Nm42</strain>
    </source>
</reference>
<dbReference type="EMBL" id="OCMU01000002">
    <property type="protein sequence ID" value="SOD20715.1"/>
    <property type="molecule type" value="Genomic_DNA"/>
</dbReference>